<keyword evidence="6 9" id="KW-0472">Membrane</keyword>
<sequence>MGFVTLDNPEAKPLIRPNWLTWLKRRGRSCLRWPKAQRRAGRDDWIFNGTFHEAVRGVLTMAQLFSIMPVAGILAKDPRKLRFTWTSGRAVYALFCAVGIGFLCTMSVFFFASKRFHFQKMVTAFFYTYNLYAMYRFGRLAQRWPALMARWTQVDESLPVQRDMFERAVLAHRIKLCSILVMTLSLSEHLLSIVAAVHYSNNCPAVHDPYEAFFKSNFAFVYYYFAYSTLRGFLTKFFNVICNFIWSYVDLFVIVLSMGLSHSFRRINAYLFLHKREKMSEQFWGEQRQKYRNVCDLVTTVDDHISGITMLSISNNLFFICVQILNSLNSRPTFVHTVYFWFNLIILIGRTLAVAMFAAEVNDESKRPIEVLRTIPRDGWCLEAKRFAEEVTTDTIALTGLKFFSMTRKLVLNVTGAIITYELVLIQFHKDEASDVDLCKLKRMDTL</sequence>
<comment type="similarity">
    <text evidence="2">Belongs to the insect chemoreceptor superfamily. Gustatory receptor (GR) family. Gr5a subfamily.</text>
</comment>
<feature type="transmembrane region" description="Helical" evidence="9">
    <location>
        <begin position="91"/>
        <end position="112"/>
    </location>
</feature>
<organism evidence="10 11">
    <name type="scientific">Anopheles dirus</name>
    <dbReference type="NCBI Taxonomy" id="7168"/>
    <lineage>
        <taxon>Eukaryota</taxon>
        <taxon>Metazoa</taxon>
        <taxon>Ecdysozoa</taxon>
        <taxon>Arthropoda</taxon>
        <taxon>Hexapoda</taxon>
        <taxon>Insecta</taxon>
        <taxon>Pterygota</taxon>
        <taxon>Neoptera</taxon>
        <taxon>Endopterygota</taxon>
        <taxon>Diptera</taxon>
        <taxon>Nematocera</taxon>
        <taxon>Culicoidea</taxon>
        <taxon>Culicidae</taxon>
        <taxon>Anophelinae</taxon>
        <taxon>Anopheles</taxon>
    </lineage>
</organism>
<keyword evidence="7 8" id="KW-0675">Receptor</keyword>
<dbReference type="EnsemblMetazoa" id="ADIR015522-RA">
    <property type="protein sequence ID" value="ADIR015522-PA"/>
    <property type="gene ID" value="ADIR015522"/>
</dbReference>
<accession>A0A182NZ22</accession>
<keyword evidence="11" id="KW-1185">Reference proteome</keyword>
<dbReference type="VEuPathDB" id="VectorBase:ADIR015522"/>
<evidence type="ECO:0000256" key="1">
    <source>
        <dbReference type="ARBA" id="ARBA00004651"/>
    </source>
</evidence>
<reference evidence="10" key="2">
    <citation type="submission" date="2020-05" db="UniProtKB">
        <authorList>
            <consortium name="EnsemblMetazoa"/>
        </authorList>
    </citation>
    <scope>IDENTIFICATION</scope>
    <source>
        <strain evidence="10">WRAIR2</strain>
    </source>
</reference>
<evidence type="ECO:0000313" key="10">
    <source>
        <dbReference type="EnsemblMetazoa" id="ADIR015522-PA"/>
    </source>
</evidence>
<evidence type="ECO:0000256" key="2">
    <source>
        <dbReference type="ARBA" id="ARBA00005327"/>
    </source>
</evidence>
<feature type="transmembrane region" description="Helical" evidence="9">
    <location>
        <begin position="176"/>
        <end position="200"/>
    </location>
</feature>
<dbReference type="PANTHER" id="PTHR21421">
    <property type="entry name" value="GUSTATORY RECEPTOR"/>
    <property type="match status" value="1"/>
</dbReference>
<dbReference type="GO" id="GO:0033041">
    <property type="term" value="F:sweet taste receptor activity"/>
    <property type="evidence" value="ECO:0007669"/>
    <property type="project" value="TreeGrafter"/>
</dbReference>
<evidence type="ECO:0000256" key="9">
    <source>
        <dbReference type="SAM" id="Phobius"/>
    </source>
</evidence>
<evidence type="ECO:0000256" key="7">
    <source>
        <dbReference type="ARBA" id="ARBA00023170"/>
    </source>
</evidence>
<feature type="transmembrane region" description="Helical" evidence="9">
    <location>
        <begin position="338"/>
        <end position="359"/>
    </location>
</feature>
<dbReference type="GO" id="GO:0007165">
    <property type="term" value="P:signal transduction"/>
    <property type="evidence" value="ECO:0007669"/>
    <property type="project" value="UniProtKB-KW"/>
</dbReference>
<evidence type="ECO:0000256" key="6">
    <source>
        <dbReference type="ARBA" id="ARBA00023136"/>
    </source>
</evidence>
<evidence type="ECO:0000256" key="3">
    <source>
        <dbReference type="ARBA" id="ARBA00022475"/>
    </source>
</evidence>
<dbReference type="PANTHER" id="PTHR21421:SF29">
    <property type="entry name" value="GUSTATORY RECEPTOR 5A FOR TREHALOSE-RELATED"/>
    <property type="match status" value="1"/>
</dbReference>
<comment type="function">
    <text evidence="8">Plays a role in the sugar gustatory response.</text>
</comment>
<keyword evidence="3" id="KW-1003">Cell membrane</keyword>
<feature type="transmembrane region" description="Helical" evidence="9">
    <location>
        <begin position="410"/>
        <end position="428"/>
    </location>
</feature>
<dbReference type="AlphaFoldDB" id="A0A182NZ22"/>
<comment type="subcellular location">
    <subcellularLocation>
        <location evidence="1">Cell membrane</location>
        <topology evidence="1">Multi-pass membrane protein</topology>
    </subcellularLocation>
</comment>
<reference evidence="11" key="1">
    <citation type="submission" date="2013-03" db="EMBL/GenBank/DDBJ databases">
        <title>The Genome Sequence of Anopheles dirus WRAIR2.</title>
        <authorList>
            <consortium name="The Broad Institute Genomics Platform"/>
            <person name="Neafsey D.E."/>
            <person name="Walton C."/>
            <person name="Walker B."/>
            <person name="Young S.K."/>
            <person name="Zeng Q."/>
            <person name="Gargeya S."/>
            <person name="Fitzgerald M."/>
            <person name="Haas B."/>
            <person name="Abouelleil A."/>
            <person name="Allen A.W."/>
            <person name="Alvarado L."/>
            <person name="Arachchi H.M."/>
            <person name="Berlin A.M."/>
            <person name="Chapman S.B."/>
            <person name="Gainer-Dewar J."/>
            <person name="Goldberg J."/>
            <person name="Griggs A."/>
            <person name="Gujja S."/>
            <person name="Hansen M."/>
            <person name="Howarth C."/>
            <person name="Imamovic A."/>
            <person name="Ireland A."/>
            <person name="Larimer J."/>
            <person name="McCowan C."/>
            <person name="Murphy C."/>
            <person name="Pearson M."/>
            <person name="Poon T.W."/>
            <person name="Priest M."/>
            <person name="Roberts A."/>
            <person name="Saif S."/>
            <person name="Shea T."/>
            <person name="Sisk P."/>
            <person name="Sykes S."/>
            <person name="Wortman J."/>
            <person name="Nusbaum C."/>
            <person name="Birren B."/>
        </authorList>
    </citation>
    <scope>NUCLEOTIDE SEQUENCE [LARGE SCALE GENOMIC DNA]</scope>
    <source>
        <strain evidence="11">WRAIR2</strain>
    </source>
</reference>
<feature type="transmembrane region" description="Helical" evidence="9">
    <location>
        <begin position="237"/>
        <end position="260"/>
    </location>
</feature>
<feature type="transmembrane region" description="Helical" evidence="9">
    <location>
        <begin position="118"/>
        <end position="135"/>
    </location>
</feature>
<protein>
    <recommendedName>
        <fullName evidence="8">Gustatory receptor</fullName>
    </recommendedName>
</protein>
<evidence type="ECO:0000256" key="4">
    <source>
        <dbReference type="ARBA" id="ARBA00022692"/>
    </source>
</evidence>
<keyword evidence="5 9" id="KW-1133">Transmembrane helix</keyword>
<keyword evidence="8" id="KW-0807">Transducer</keyword>
<name>A0A182NZ22_9DIPT</name>
<feature type="transmembrane region" description="Helical" evidence="9">
    <location>
        <begin position="212"/>
        <end position="230"/>
    </location>
</feature>
<dbReference type="STRING" id="7168.A0A182NZ22"/>
<keyword evidence="4 9" id="KW-0812">Transmembrane</keyword>
<dbReference type="GO" id="GO:0005886">
    <property type="term" value="C:plasma membrane"/>
    <property type="evidence" value="ECO:0007669"/>
    <property type="project" value="UniProtKB-SubCell"/>
</dbReference>
<evidence type="ECO:0000256" key="8">
    <source>
        <dbReference type="PIRNR" id="PIRNR038981"/>
    </source>
</evidence>
<evidence type="ECO:0000256" key="5">
    <source>
        <dbReference type="ARBA" id="ARBA00022989"/>
    </source>
</evidence>
<dbReference type="Pfam" id="PF06151">
    <property type="entry name" value="Trehalose_recp"/>
    <property type="match status" value="1"/>
</dbReference>
<dbReference type="InterPro" id="IPR009318">
    <property type="entry name" value="Gustatory_rcpt"/>
</dbReference>
<evidence type="ECO:0000313" key="11">
    <source>
        <dbReference type="Proteomes" id="UP000075884"/>
    </source>
</evidence>
<dbReference type="PIRSF" id="PIRSF038981">
    <property type="entry name" value="GRP"/>
    <property type="match status" value="1"/>
</dbReference>
<feature type="transmembrane region" description="Helical" evidence="9">
    <location>
        <begin position="54"/>
        <end position="75"/>
    </location>
</feature>
<dbReference type="Proteomes" id="UP000075884">
    <property type="component" value="Unassembled WGS sequence"/>
</dbReference>
<proteinExistence type="inferred from homology"/>